<feature type="domain" description="Thiamine-binding protein" evidence="2">
    <location>
        <begin position="7"/>
        <end position="77"/>
    </location>
</feature>
<dbReference type="AlphaFoldDB" id="A0A838A844"/>
<reference evidence="3 4" key="1">
    <citation type="submission" date="2020-07" db="EMBL/GenBank/DDBJ databases">
        <title>Genome of Haloechinothrix sp.</title>
        <authorList>
            <person name="Tang S.-K."/>
            <person name="Yang L."/>
            <person name="Zhu W.-Y."/>
        </authorList>
    </citation>
    <scope>NUCLEOTIDE SEQUENCE [LARGE SCALE GENOMIC DNA]</scope>
    <source>
        <strain evidence="3 4">YIM 98757</strain>
    </source>
</reference>
<dbReference type="InterPro" id="IPR029756">
    <property type="entry name" value="MTH1187/YkoF-like"/>
</dbReference>
<comment type="caution">
    <text evidence="3">The sequence shown here is derived from an EMBL/GenBank/DDBJ whole genome shotgun (WGS) entry which is preliminary data.</text>
</comment>
<protein>
    <submittedName>
        <fullName evidence="3">Thiamine-binding protein</fullName>
    </submittedName>
</protein>
<dbReference type="SUPFAM" id="SSF89957">
    <property type="entry name" value="MTH1187/YkoF-like"/>
    <property type="match status" value="1"/>
</dbReference>
<dbReference type="EMBL" id="JACCKD010000002">
    <property type="protein sequence ID" value="MBA0124837.1"/>
    <property type="molecule type" value="Genomic_DNA"/>
</dbReference>
<dbReference type="RefSeq" id="WP_180891725.1">
    <property type="nucleotide sequence ID" value="NZ_JACCKD010000002.1"/>
</dbReference>
<proteinExistence type="predicted"/>
<organism evidence="3 4">
    <name type="scientific">Haloechinothrix aidingensis</name>
    <dbReference type="NCBI Taxonomy" id="2752311"/>
    <lineage>
        <taxon>Bacteria</taxon>
        <taxon>Bacillati</taxon>
        <taxon>Actinomycetota</taxon>
        <taxon>Actinomycetes</taxon>
        <taxon>Pseudonocardiales</taxon>
        <taxon>Pseudonocardiaceae</taxon>
        <taxon>Haloechinothrix</taxon>
    </lineage>
</organism>
<dbReference type="Proteomes" id="UP000582974">
    <property type="component" value="Unassembled WGS sequence"/>
</dbReference>
<dbReference type="Gene3D" id="3.30.70.930">
    <property type="match status" value="1"/>
</dbReference>
<evidence type="ECO:0000313" key="4">
    <source>
        <dbReference type="Proteomes" id="UP000582974"/>
    </source>
</evidence>
<accession>A0A838A844</accession>
<evidence type="ECO:0000256" key="1">
    <source>
        <dbReference type="SAM" id="MobiDB-lite"/>
    </source>
</evidence>
<sequence length="84" mass="8960">MTRLEVEFTTEPFEGERPDPPPHAVAARDAVERAGLACDFGPLGTSLNGSSQQVLDALNAAIHAALEQGATRMTVRVDRVADDE</sequence>
<name>A0A838A844_9PSEU</name>
<feature type="region of interest" description="Disordered" evidence="1">
    <location>
        <begin position="1"/>
        <end position="24"/>
    </location>
</feature>
<evidence type="ECO:0000313" key="3">
    <source>
        <dbReference type="EMBL" id="MBA0124837.1"/>
    </source>
</evidence>
<gene>
    <name evidence="3" type="ORF">H0B56_04710</name>
</gene>
<dbReference type="InterPro" id="IPR002767">
    <property type="entry name" value="Thiamine_BP"/>
</dbReference>
<dbReference type="Pfam" id="PF01910">
    <property type="entry name" value="Thiamine_BP"/>
    <property type="match status" value="1"/>
</dbReference>
<keyword evidence="4" id="KW-1185">Reference proteome</keyword>
<evidence type="ECO:0000259" key="2">
    <source>
        <dbReference type="Pfam" id="PF01910"/>
    </source>
</evidence>